<evidence type="ECO:0000259" key="6">
    <source>
        <dbReference type="Pfam" id="PF25963"/>
    </source>
</evidence>
<dbReference type="InterPro" id="IPR050739">
    <property type="entry name" value="MFP"/>
</dbReference>
<dbReference type="Gene3D" id="2.40.30.170">
    <property type="match status" value="1"/>
</dbReference>
<sequence>MNAVTKKSDVTSGAQPADAAPEPKKKRARRFALMLALPVMLALGGGYVWFTGGRYETTENANLQQARVSISAAVSGRVTAVMVHDDSVVKAGDPLFQVDREPYRIALEQASAALAAARLNVQQMQAAYAKAVAQDDAAASDLSYYQTDYDRQKALSDKGVITASGLDAAERALLSAREGKAAADQAVQAALAALGGKADIDIETHPAVLAALAARDQAAYNLDRTLVTAPADGIVAQAASFRVGEYVTPGSGLFALVETGETWVDANFKETQLGQMQVGQATTVEFDTYPGRDFKARVTAIGAGTGAEFSLIPAQNATGNWVKVTQRIPVRITLDAGEELPLLRTGMSASVTVDTQSEPGTAMAGTVPAAE</sequence>
<dbReference type="InterPro" id="IPR058633">
    <property type="entry name" value="EmrA/FarA_HH"/>
</dbReference>
<feature type="region of interest" description="Disordered" evidence="3">
    <location>
        <begin position="351"/>
        <end position="371"/>
    </location>
</feature>
<gene>
    <name evidence="7" type="ORF">LX70_00089</name>
</gene>
<comment type="caution">
    <text evidence="7">The sequence shown here is derived from an EMBL/GenBank/DDBJ whole genome shotgun (WGS) entry which is preliminary data.</text>
</comment>
<name>A0A2S8SBX2_9RHOB</name>
<evidence type="ECO:0000259" key="5">
    <source>
        <dbReference type="Pfam" id="PF25885"/>
    </source>
</evidence>
<feature type="domain" description="p-hydroxybenzoic acid efflux pump subunit AaeA-like beta-barrel" evidence="6">
    <location>
        <begin position="264"/>
        <end position="353"/>
    </location>
</feature>
<dbReference type="Pfam" id="PF25885">
    <property type="entry name" value="HH_EMRA"/>
    <property type="match status" value="1"/>
</dbReference>
<dbReference type="OrthoDB" id="9811754at2"/>
<feature type="region of interest" description="Disordered" evidence="3">
    <location>
        <begin position="1"/>
        <end position="23"/>
    </location>
</feature>
<feature type="transmembrane region" description="Helical" evidence="4">
    <location>
        <begin position="31"/>
        <end position="50"/>
    </location>
</feature>
<dbReference type="GO" id="GO:0030313">
    <property type="term" value="C:cell envelope"/>
    <property type="evidence" value="ECO:0007669"/>
    <property type="project" value="UniProtKB-SubCell"/>
</dbReference>
<dbReference type="Gene3D" id="2.40.50.100">
    <property type="match status" value="1"/>
</dbReference>
<evidence type="ECO:0000313" key="8">
    <source>
        <dbReference type="Proteomes" id="UP000238338"/>
    </source>
</evidence>
<proteinExistence type="predicted"/>
<dbReference type="InterPro" id="IPR058634">
    <property type="entry name" value="AaeA-lik-b-barrel"/>
</dbReference>
<keyword evidence="4" id="KW-0812">Transmembrane</keyword>
<reference evidence="7 8" key="1">
    <citation type="submission" date="2018-02" db="EMBL/GenBank/DDBJ databases">
        <title>Genomic Encyclopedia of Archaeal and Bacterial Type Strains, Phase II (KMG-II): from individual species to whole genera.</title>
        <authorList>
            <person name="Goeker M."/>
        </authorList>
    </citation>
    <scope>NUCLEOTIDE SEQUENCE [LARGE SCALE GENOMIC DNA]</scope>
    <source>
        <strain evidence="7 8">DSM 18921</strain>
    </source>
</reference>
<dbReference type="Proteomes" id="UP000238338">
    <property type="component" value="Unassembled WGS sequence"/>
</dbReference>
<evidence type="ECO:0000256" key="4">
    <source>
        <dbReference type="SAM" id="Phobius"/>
    </source>
</evidence>
<evidence type="ECO:0000256" key="3">
    <source>
        <dbReference type="SAM" id="MobiDB-lite"/>
    </source>
</evidence>
<keyword evidence="2" id="KW-0175">Coiled coil</keyword>
<evidence type="ECO:0000256" key="1">
    <source>
        <dbReference type="ARBA" id="ARBA00004196"/>
    </source>
</evidence>
<dbReference type="SUPFAM" id="SSF111369">
    <property type="entry name" value="HlyD-like secretion proteins"/>
    <property type="match status" value="1"/>
</dbReference>
<dbReference type="EMBL" id="PVEP01000001">
    <property type="protein sequence ID" value="PQV58280.1"/>
    <property type="molecule type" value="Genomic_DNA"/>
</dbReference>
<dbReference type="RefSeq" id="WP_105512580.1">
    <property type="nucleotide sequence ID" value="NZ_PVEP01000001.1"/>
</dbReference>
<comment type="subcellular location">
    <subcellularLocation>
        <location evidence="1">Cell envelope</location>
    </subcellularLocation>
</comment>
<feature type="coiled-coil region" evidence="2">
    <location>
        <begin position="107"/>
        <end position="134"/>
    </location>
</feature>
<feature type="domain" description="Multidrug export protein EmrA/FarA alpha-helical hairpin" evidence="5">
    <location>
        <begin position="104"/>
        <end position="225"/>
    </location>
</feature>
<keyword evidence="4" id="KW-0472">Membrane</keyword>
<accession>A0A2S8SBX2</accession>
<dbReference type="GO" id="GO:0055085">
    <property type="term" value="P:transmembrane transport"/>
    <property type="evidence" value="ECO:0007669"/>
    <property type="project" value="InterPro"/>
</dbReference>
<dbReference type="PANTHER" id="PTHR30386">
    <property type="entry name" value="MEMBRANE FUSION SUBUNIT OF EMRAB-TOLC MULTIDRUG EFFLUX PUMP"/>
    <property type="match status" value="1"/>
</dbReference>
<keyword evidence="8" id="KW-1185">Reference proteome</keyword>
<keyword evidence="4" id="KW-1133">Transmembrane helix</keyword>
<evidence type="ECO:0000256" key="2">
    <source>
        <dbReference type="SAM" id="Coils"/>
    </source>
</evidence>
<organism evidence="7 8">
    <name type="scientific">Albidovulum denitrificans</name>
    <dbReference type="NCBI Taxonomy" id="404881"/>
    <lineage>
        <taxon>Bacteria</taxon>
        <taxon>Pseudomonadati</taxon>
        <taxon>Pseudomonadota</taxon>
        <taxon>Alphaproteobacteria</taxon>
        <taxon>Rhodobacterales</taxon>
        <taxon>Paracoccaceae</taxon>
        <taxon>Albidovulum</taxon>
    </lineage>
</organism>
<evidence type="ECO:0000313" key="7">
    <source>
        <dbReference type="EMBL" id="PQV58280.1"/>
    </source>
</evidence>
<dbReference type="PANTHER" id="PTHR30386:SF19">
    <property type="entry name" value="MULTIDRUG EXPORT PROTEIN EMRA-RELATED"/>
    <property type="match status" value="1"/>
</dbReference>
<dbReference type="Pfam" id="PF25963">
    <property type="entry name" value="Beta-barrel_AAEA"/>
    <property type="match status" value="1"/>
</dbReference>
<dbReference type="AlphaFoldDB" id="A0A2S8SBX2"/>
<protein>
    <submittedName>
        <fullName evidence="7">Membrane fusion protein (Multidrug efflux system)</fullName>
    </submittedName>
</protein>